<dbReference type="CDD" id="cd07572">
    <property type="entry name" value="nit"/>
    <property type="match status" value="1"/>
</dbReference>
<dbReference type="PANTHER" id="PTHR23088">
    <property type="entry name" value="NITRILASE-RELATED"/>
    <property type="match status" value="1"/>
</dbReference>
<dbReference type="GO" id="GO:0016811">
    <property type="term" value="F:hydrolase activity, acting on carbon-nitrogen (but not peptide) bonds, in linear amides"/>
    <property type="evidence" value="ECO:0007669"/>
    <property type="project" value="InterPro"/>
</dbReference>
<dbReference type="Pfam" id="PF00795">
    <property type="entry name" value="CN_hydrolase"/>
    <property type="match status" value="1"/>
</dbReference>
<dbReference type="InterPro" id="IPR045254">
    <property type="entry name" value="Nit1/2_C-N_Hydrolase"/>
</dbReference>
<dbReference type="PROSITE" id="PS50263">
    <property type="entry name" value="CN_HYDROLASE"/>
    <property type="match status" value="1"/>
</dbReference>
<feature type="domain" description="CN hydrolase" evidence="3">
    <location>
        <begin position="6"/>
        <end position="255"/>
    </location>
</feature>
<accession>A0A831RXD4</accession>
<proteinExistence type="inferred from homology"/>
<dbReference type="Proteomes" id="UP000886339">
    <property type="component" value="Unassembled WGS sequence"/>
</dbReference>
<evidence type="ECO:0000256" key="1">
    <source>
        <dbReference type="ARBA" id="ARBA00010613"/>
    </source>
</evidence>
<dbReference type="InterPro" id="IPR003010">
    <property type="entry name" value="C-N_Hydrolase"/>
</dbReference>
<dbReference type="PROSITE" id="PS01227">
    <property type="entry name" value="UPF0012"/>
    <property type="match status" value="1"/>
</dbReference>
<reference evidence="4" key="1">
    <citation type="journal article" date="2020" name="mSystems">
        <title>Genome- and Community-Level Interaction Insights into Carbon Utilization and Element Cycling Functions of Hydrothermarchaeota in Hydrothermal Sediment.</title>
        <authorList>
            <person name="Zhou Z."/>
            <person name="Liu Y."/>
            <person name="Xu W."/>
            <person name="Pan J."/>
            <person name="Luo Z.H."/>
            <person name="Li M."/>
        </authorList>
    </citation>
    <scope>NUCLEOTIDE SEQUENCE [LARGE SCALE GENOMIC DNA]</scope>
    <source>
        <strain evidence="4">HyVt-458</strain>
    </source>
</reference>
<comment type="similarity">
    <text evidence="1">Belongs to the carbon-nitrogen hydrolase superfamily. NIT1/NIT2 family.</text>
</comment>
<sequence>MTDNLFKAACIQLASGSNVNANLLEAQRLMEHAAREGARLIVLPENFAYMGASCQDMLSIREEDNDGPIQHFLSQISQKLGVWLVGGTLPIASQTSDKLRAACLLYNDQGQRVARYDKMHLFDVNLVETDEQYVESETIEPGDELCVVDTPFGKLGLSVCYDLRFPEMYRALLDQGMELIALPAAFTAMTGAAHWDALLRARAIENLCFVLAAAQGGFHISGRKTWGHSMIVDPWGNKLAEQTSGNGPVIAEINRDFLQATRRNFPSLQHRRFHCT</sequence>
<protein>
    <submittedName>
        <fullName evidence="4">Carbon-nitrogen hydrolase family protein</fullName>
    </submittedName>
</protein>
<dbReference type="EMBL" id="DRLF01000387">
    <property type="protein sequence ID" value="HEC07411.1"/>
    <property type="molecule type" value="Genomic_DNA"/>
</dbReference>
<dbReference type="Gene3D" id="3.60.110.10">
    <property type="entry name" value="Carbon-nitrogen hydrolase"/>
    <property type="match status" value="1"/>
</dbReference>
<keyword evidence="2 4" id="KW-0378">Hydrolase</keyword>
<evidence type="ECO:0000313" key="4">
    <source>
        <dbReference type="EMBL" id="HEC07411.1"/>
    </source>
</evidence>
<comment type="caution">
    <text evidence="4">The sequence shown here is derived from an EMBL/GenBank/DDBJ whole genome shotgun (WGS) entry which is preliminary data.</text>
</comment>
<dbReference type="InterPro" id="IPR001110">
    <property type="entry name" value="UPF0012_CS"/>
</dbReference>
<name>A0A831RXD4_9GAMM</name>
<gene>
    <name evidence="4" type="ORF">ENJ12_11190</name>
</gene>
<dbReference type="InterPro" id="IPR036526">
    <property type="entry name" value="C-N_Hydrolase_sf"/>
</dbReference>
<evidence type="ECO:0000256" key="2">
    <source>
        <dbReference type="ARBA" id="ARBA00022801"/>
    </source>
</evidence>
<organism evidence="4">
    <name type="scientific">Thiolapillus brandeum</name>
    <dbReference type="NCBI Taxonomy" id="1076588"/>
    <lineage>
        <taxon>Bacteria</taxon>
        <taxon>Pseudomonadati</taxon>
        <taxon>Pseudomonadota</taxon>
        <taxon>Gammaproteobacteria</taxon>
        <taxon>Chromatiales</taxon>
        <taxon>Sedimenticolaceae</taxon>
        <taxon>Thiolapillus</taxon>
    </lineage>
</organism>
<dbReference type="SUPFAM" id="SSF56317">
    <property type="entry name" value="Carbon-nitrogen hydrolase"/>
    <property type="match status" value="1"/>
</dbReference>
<dbReference type="AlphaFoldDB" id="A0A831RXD4"/>
<dbReference type="PANTHER" id="PTHR23088:SF27">
    <property type="entry name" value="DEAMINATED GLUTATHIONE AMIDASE"/>
    <property type="match status" value="1"/>
</dbReference>
<evidence type="ECO:0000259" key="3">
    <source>
        <dbReference type="PROSITE" id="PS50263"/>
    </source>
</evidence>